<keyword evidence="1" id="KW-0812">Transmembrane</keyword>
<accession>A0A445KGB2</accession>
<comment type="caution">
    <text evidence="2">The sequence shown here is derived from an EMBL/GenBank/DDBJ whole genome shotgun (WGS) entry which is preliminary data.</text>
</comment>
<evidence type="ECO:0000313" key="3">
    <source>
        <dbReference type="Proteomes" id="UP000289340"/>
    </source>
</evidence>
<protein>
    <submittedName>
        <fullName evidence="2">Uncharacterized protein</fullName>
    </submittedName>
</protein>
<reference evidence="2 3" key="1">
    <citation type="submission" date="2018-09" db="EMBL/GenBank/DDBJ databases">
        <title>A high-quality reference genome of wild soybean provides a powerful tool to mine soybean genomes.</title>
        <authorList>
            <person name="Xie M."/>
            <person name="Chung C.Y.L."/>
            <person name="Li M.-W."/>
            <person name="Wong F.-L."/>
            <person name="Chan T.-F."/>
            <person name="Lam H.-M."/>
        </authorList>
    </citation>
    <scope>NUCLEOTIDE SEQUENCE [LARGE SCALE GENOMIC DNA]</scope>
    <source>
        <strain evidence="3">cv. W05</strain>
        <tissue evidence="2">Hypocotyl of etiolated seedlings</tissue>
    </source>
</reference>
<dbReference type="EMBL" id="QZWG01000006">
    <property type="protein sequence ID" value="RZC09901.1"/>
    <property type="molecule type" value="Genomic_DNA"/>
</dbReference>
<dbReference type="Proteomes" id="UP000289340">
    <property type="component" value="Chromosome 6"/>
</dbReference>
<gene>
    <name evidence="2" type="ORF">D0Y65_016298</name>
</gene>
<evidence type="ECO:0000256" key="1">
    <source>
        <dbReference type="SAM" id="Phobius"/>
    </source>
</evidence>
<name>A0A445KGB2_GLYSO</name>
<sequence length="82" mass="9513">MVFLMSFTGQFASLINGIYSLLFQDVPVILHWLLIITNFRPYHLSLRRSLKISRTQSRHYSAGVVVSSVVKWRPWRRHGGVA</sequence>
<proteinExistence type="predicted"/>
<keyword evidence="3" id="KW-1185">Reference proteome</keyword>
<organism evidence="2 3">
    <name type="scientific">Glycine soja</name>
    <name type="common">Wild soybean</name>
    <dbReference type="NCBI Taxonomy" id="3848"/>
    <lineage>
        <taxon>Eukaryota</taxon>
        <taxon>Viridiplantae</taxon>
        <taxon>Streptophyta</taxon>
        <taxon>Embryophyta</taxon>
        <taxon>Tracheophyta</taxon>
        <taxon>Spermatophyta</taxon>
        <taxon>Magnoliopsida</taxon>
        <taxon>eudicotyledons</taxon>
        <taxon>Gunneridae</taxon>
        <taxon>Pentapetalae</taxon>
        <taxon>rosids</taxon>
        <taxon>fabids</taxon>
        <taxon>Fabales</taxon>
        <taxon>Fabaceae</taxon>
        <taxon>Papilionoideae</taxon>
        <taxon>50 kb inversion clade</taxon>
        <taxon>NPAAA clade</taxon>
        <taxon>indigoferoid/millettioid clade</taxon>
        <taxon>Phaseoleae</taxon>
        <taxon>Glycine</taxon>
        <taxon>Glycine subgen. Soja</taxon>
    </lineage>
</organism>
<keyword evidence="1" id="KW-1133">Transmembrane helix</keyword>
<feature type="transmembrane region" description="Helical" evidence="1">
    <location>
        <begin position="20"/>
        <end position="39"/>
    </location>
</feature>
<keyword evidence="1" id="KW-0472">Membrane</keyword>
<evidence type="ECO:0000313" key="2">
    <source>
        <dbReference type="EMBL" id="RZC09901.1"/>
    </source>
</evidence>
<dbReference type="AlphaFoldDB" id="A0A445KGB2"/>